<name>A0ABQ8IJB1_9ROSI</name>
<evidence type="ECO:0000313" key="2">
    <source>
        <dbReference type="Proteomes" id="UP000827721"/>
    </source>
</evidence>
<dbReference type="PANTHER" id="PTHR34196:SF2">
    <property type="entry name" value="OS02G0697700 PROTEIN"/>
    <property type="match status" value="1"/>
</dbReference>
<evidence type="ECO:0008006" key="3">
    <source>
        <dbReference type="Google" id="ProtNLM"/>
    </source>
</evidence>
<organism evidence="1 2">
    <name type="scientific">Xanthoceras sorbifolium</name>
    <dbReference type="NCBI Taxonomy" id="99658"/>
    <lineage>
        <taxon>Eukaryota</taxon>
        <taxon>Viridiplantae</taxon>
        <taxon>Streptophyta</taxon>
        <taxon>Embryophyta</taxon>
        <taxon>Tracheophyta</taxon>
        <taxon>Spermatophyta</taxon>
        <taxon>Magnoliopsida</taxon>
        <taxon>eudicotyledons</taxon>
        <taxon>Gunneridae</taxon>
        <taxon>Pentapetalae</taxon>
        <taxon>rosids</taxon>
        <taxon>malvids</taxon>
        <taxon>Sapindales</taxon>
        <taxon>Sapindaceae</taxon>
        <taxon>Xanthoceroideae</taxon>
        <taxon>Xanthoceras</taxon>
    </lineage>
</organism>
<proteinExistence type="predicted"/>
<protein>
    <recommendedName>
        <fullName evidence="3">Single-stranded DNA binding protein</fullName>
    </recommendedName>
</protein>
<accession>A0ABQ8IJB1</accession>
<gene>
    <name evidence="1" type="ORF">JRO89_XS01G0077100</name>
</gene>
<sequence>MINITDRFVPLFIAMEVDLESGSERKGDDQRSLISVVRLCVAARGNNVYRTIFRDGRIWKERVSAGMRRGDLQVMKEGEVFESEAVGTKPRPKQYNRMILPSLSAPEHNLLNLLEECNASGI</sequence>
<dbReference type="EMBL" id="JAFEMO010000001">
    <property type="protein sequence ID" value="KAH7576474.1"/>
    <property type="molecule type" value="Genomic_DNA"/>
</dbReference>
<comment type="caution">
    <text evidence="1">The sequence shown here is derived from an EMBL/GenBank/DDBJ whole genome shotgun (WGS) entry which is preliminary data.</text>
</comment>
<reference evidence="1 2" key="1">
    <citation type="submission" date="2021-02" db="EMBL/GenBank/DDBJ databases">
        <title>Plant Genome Project.</title>
        <authorList>
            <person name="Zhang R.-G."/>
        </authorList>
    </citation>
    <scope>NUCLEOTIDE SEQUENCE [LARGE SCALE GENOMIC DNA]</scope>
    <source>
        <tissue evidence="1">Leaves</tissue>
    </source>
</reference>
<dbReference type="PANTHER" id="PTHR34196">
    <property type="entry name" value="OS02G0697700 PROTEIN"/>
    <property type="match status" value="1"/>
</dbReference>
<dbReference type="Proteomes" id="UP000827721">
    <property type="component" value="Unassembled WGS sequence"/>
</dbReference>
<evidence type="ECO:0000313" key="1">
    <source>
        <dbReference type="EMBL" id="KAH7576474.1"/>
    </source>
</evidence>
<keyword evidence="2" id="KW-1185">Reference proteome</keyword>